<evidence type="ECO:0000256" key="2">
    <source>
        <dbReference type="ARBA" id="ARBA00022450"/>
    </source>
</evidence>
<keyword evidence="5" id="KW-0045">Antibiotic biosynthesis</keyword>
<dbReference type="PANTHER" id="PTHR43775:SF51">
    <property type="entry name" value="INACTIVE PHENOLPHTHIOCEROL SYNTHESIS POLYKETIDE SYNTHASE TYPE I PKS1-RELATED"/>
    <property type="match status" value="1"/>
</dbReference>
<dbReference type="InterPro" id="IPR006162">
    <property type="entry name" value="Ppantetheine_attach_site"/>
</dbReference>
<evidence type="ECO:0000256" key="3">
    <source>
        <dbReference type="ARBA" id="ARBA00022553"/>
    </source>
</evidence>
<dbReference type="InterPro" id="IPR018201">
    <property type="entry name" value="Ketoacyl_synth_AS"/>
</dbReference>
<dbReference type="SMART" id="SM00827">
    <property type="entry name" value="PKS_AT"/>
    <property type="match status" value="2"/>
</dbReference>
<dbReference type="InterPro" id="IPR013968">
    <property type="entry name" value="PKS_KR"/>
</dbReference>
<dbReference type="Gene3D" id="3.40.47.10">
    <property type="match status" value="2"/>
</dbReference>
<feature type="active site" description="Proton donor; for dehydratase activity" evidence="8">
    <location>
        <position position="2967"/>
    </location>
</feature>
<dbReference type="Pfam" id="PF08659">
    <property type="entry name" value="KR"/>
    <property type="match status" value="2"/>
</dbReference>
<sequence length="3630" mass="372634">MSGSDSVVRQLASLPEVEQELRLLRLVLEHTAAARPRDAGGEGDGVGAADADRTFQQLGFDSLSSVELHRRLCEALGAALPVTAVYDHPSPALLVRHLLAELFGRTAGAAALPEAMPAAEDGDPVAIVGLACRFPGGADGPHRLWELVAEGRDAVTGFPADRGWDLDALFHPDPDHPGTTYARAGGFLHEAADFDAAFFGIAPREAVAMDPQQRLVLETAWEALEHAGIDPERIRGSRSGVFVGVEPQEYGPRLAEAPEGSEGHLLTGQATSVTSGRIAYALGLEGPTLSVDTACSSSLVAIHLAVAALRRGECALALAGGVSVMSSPGTFVAFSRARGLSADGRCKAFSADADGTGWAEGAGMVALERLSDARRLGHRVLAVVHGSAVNQDGASNGLTAPNGLSQQRVIRQALASGGLAPADIDAVEAHGTGTRLGDPIEAQALLATYGQDRAEDRPLWLGSLKSNIGHAQAAAGVGGVIKMVMALEHDTLPRTLHVTTPTPHVDWSSGEVALLTDPVPWPRGPRPRRAGVSSFGISGTNAHLILGDPEPSAPGTEPAATAPAAAPPGAAADPAGTAQAAEPGRASRDAQAAATDPAGTAPEADRSPASGAPAEGRAGAEQPSPSAPAVSIWTVSARSEAALREQARRVAGLAGRHSPADLGFSLAATRAALERRAAVVGDDPAAMTAALHALADGTAAPGLLQGTVRPGRTAFLFTGQGSQRPGMGRELYAAHPVFARAFDEACGYLDLQLDRPLRDVVFAGAADLDRTQYAQPALFALEVALFRLAESWGLAPDFVAGHSVGEIAAAHVAGVLSLEDAATLVAARGVLMQELPAGGAMVSVRAPEAEVRELLADIGSVDVAAVNAPDAVVISGDEEPVLDLAALLAERGRRTRRLRVSHAFHSPRMAPMLAEFARIAAVLTYREPVLPVVSTVTGELAAPGRLTDPDYWVRQVRHAVRFADAVRWLDSRGVRNYLELGPDAVLTALAQDSVEDGTGTVLAAALRRDVPEPRAFATAAAALHVHGAAVDLAAAHPGGRRVELPTYPFQRRRYWMDSGAGGADAAGLGLTPAEHPLLGAAVELADAEGLLLTGRIGLRTHPWLADHAIAGSVLLPGTAFVELALHAAERAGCRTLDELTLAAPLVLPPDGTVELQIAVAAPGADGRRALTVHSRRSPGTPWTRHAEGALLELPAPAPAFDAAAWPPPGATAVPLDGFYDRLTAQGYGYGPVFQALRAVWRHGDEVYAEVALDAEDSTAAAFGLHPALLDAVLHAVGMEPDGAEAAGVELPFAWSGVTLAAVGASALRARITPRPSGAVSLALADPAGAPVAAVENLAFRPLTAAPAGTAPRALFRVEWTPLPTAPAAAATPDVLAVPPAGGDVLAAVREATATVLAALQERLAADTEAPLAVVTSLAAGPGATDPAGAAVWGLVRAAQAENPGRFLLVDTDTPADPAAAASAAAASGEPETVLRDGRPAAPRLVRAEAGAPGAWGSGGTVLITGGTGGLGAVVARHLVAERGTRALVLTSRRGPDAPGAAGLHAELTALGATVRIVACDVSDRAALAALLDGIGDDLTAVVHTAGVVDDGTIGSLTPDRLAAVLAPKAEAAWHLHELTRERDLAAFVLFSSTAATLDGAGQGNYAAANAFLDGLAAHRRAQGLPAVSLAWGLWETATGITGHLTAADHQRMARDGYAPLPTAEGLALFDAATGTAPSPDAAAPAHLLPVRLDTAAARETVPPMLRALLRPTVRRAAGKAAGPAQVPLAAQLSALSGADRRRHLLGLVRAQVADVLGHTDPEAVEAGTAFSAIGFDSLSAVDLRNRLTAATGLRLPATLLFDFPNPTVLTEHLYATLLGAEEPEAEAPGPDAADVDADPIAIVAMSCRYPGGVTTPEELWELVAEGRDAVSAFPGNRGWDLDTLFDPDPDRSGTTYASEGGFLHDAADFDAGFFGISPREAMATDPQQRLLLEVTWEAVERAGIDPLALRGSQTGVFAGVMYHDYASRLGKVPEGVEGYLGNGALGSVVSGRVSYTFGFEGPAVTVDTACSSSLVALHWAIQALRRGECSLALAGGVTVMSTPDTFIDFSRQRGLARDGRCKSFAAAADGTGWSEGAGVLLLERLSDARRNGHPVLALVRGSAVNQDGASNGLTAPNGPSQQRVIRRALATAGLGTADVDTVEAHGTGTVLGDPIEAQALLATYGQDRAEDRPLWLGSIKSNLGHTQAAAGVAGIIKMVMAMRHGVIPPSLHVDEPTPHVDWESGAVRLATEPVPWPRTGRPRRAGVSSFGISGTNAHTVIEQAPAELAGEPPAAPVTTAGRTAAARPDSHGGYVTWVLSARSQEALPLQAARLRAWVAGRPGLAPRDVAFSLATSRAALEYRTAVTGTGRDELLAALDGVTRGESAANPGKTAFLFTGQGSQRAGMGRELHAAHPVFAAAFDAACGAAGLDPAAVLGGTVPLDATGTAQPALFALEVALFRLLESWGVRPDLLAGHSVGEIAAAHVAGVLTLADAGTLVAARGRLMQALPKGGAMVAVSLPEAEARELLGDRQDVGIAAVNGPASVVLSGAEDGVLALAAEAAARGAKTRRLRVSHAFHSPLMEPMLDAFRSVVAELAFAEPQLPIVSTLTGEPAGDDLRTADYWVRHVREAVRFHAAVGALEAAGVRTYLELGPDSVLSAMGPDCLRTPEAAAFVPLLRQGRPEQRTLAEGVARAHSRGVPVDWAASLPGARRVDLPTYAFDRTRYWLDAVGVSGDVADLGLAAAEHPLLGASVPLPDSDGLLFTARLSIRSHPWLAEHTVAGTPVVPGAALVEMALAAGAELGCATLDDLTLEAPLALASPADVQLVTKPAGPHGHHAVTLYARPAGAPPATPWTRHATGTLTPGTSGPGATQAALTEWPPPGAEPVDTGGRYAELAAAGLGYGPLFRGLHAAWQHGTHTYAEVALPEDAADTGAFGLHPALLDAALHAIGVADGDPEADATLPFAWSGVTLHATGATRLRVRIAPAAGDAVTLDLADATGAPVARIDALALRPLAAGSLTAGTRSLFRVEWTTPAEPAGLPAGATVLTVPPTTGDVPGALREATATVLAALQERIAGDTDGPLVVVTSGAAGPDVTDPAGAAVWGLVRAAQAEHPGRFLLVDTDDPAALDLAALPGAAEPETLLRGGTARVPRLARADASEAPRWGEGAVLITGGTGGLGALVARHLAGTHGVRRLVLTSRRGPDAPGAAELREELAALGATAEIVACDLAQRPALAALLAGIGDDLTAVVHAAGVVDDAVVASLTPDRLAAVLAPKAEAAWHLHELTRERDLAAFVLFSSVAGTLDASGQGNYAAANAFLDALATYRRAQGLPAVSLAWGLWDTATGITGHLTQADLDRMARAGEGALPVAEGLALLDAGTGPGAAPHLLPVRLDLGTPREAERIPALLRALVRTPVRRAVREVQAAPELPLAERLAAMTARERRRHLLGLVRRHVADVLGHADPAAIDAERGFGDLGFDSLASLELRNRLGAATDLRLPATLIFDYPTLDTLADYLHTELVDEDAAAAAQEARDSEPADSLEAELARLEDAVKAAAPGADQGVRIAVRLRELAERLTAATGEDSLETATAEELFSILDGELADD</sequence>
<dbReference type="SUPFAM" id="SSF51735">
    <property type="entry name" value="NAD(P)-binding Rossmann-fold domains"/>
    <property type="match status" value="4"/>
</dbReference>
<dbReference type="InterPro" id="IPR049900">
    <property type="entry name" value="PKS_mFAS_DH"/>
</dbReference>
<feature type="active site" description="Proton acceptor; for dehydratase activity" evidence="8">
    <location>
        <position position="1107"/>
    </location>
</feature>
<dbReference type="InterPro" id="IPR016036">
    <property type="entry name" value="Malonyl_transacylase_ACP-bd"/>
</dbReference>
<feature type="region of interest" description="Disordered" evidence="9">
    <location>
        <begin position="540"/>
        <end position="628"/>
    </location>
</feature>
<feature type="region of interest" description="C-terminal hotdog fold" evidence="8">
    <location>
        <begin position="2907"/>
        <end position="3044"/>
    </location>
</feature>
<dbReference type="PROSITE" id="PS00012">
    <property type="entry name" value="PHOSPHOPANTETHEINE"/>
    <property type="match status" value="2"/>
</dbReference>
<dbReference type="PROSITE" id="PS52019">
    <property type="entry name" value="PKS_MFAS_DH"/>
    <property type="match status" value="2"/>
</dbReference>
<evidence type="ECO:0000256" key="4">
    <source>
        <dbReference type="ARBA" id="ARBA00022679"/>
    </source>
</evidence>
<dbReference type="Pfam" id="PF16197">
    <property type="entry name" value="KAsynt_C_assoc"/>
    <property type="match status" value="2"/>
</dbReference>
<dbReference type="InterPro" id="IPR016035">
    <property type="entry name" value="Acyl_Trfase/lysoPLipase"/>
</dbReference>
<feature type="region of interest" description="N-terminal hotdog fold" evidence="8">
    <location>
        <begin position="2769"/>
        <end position="2892"/>
    </location>
</feature>
<dbReference type="SMART" id="SM00826">
    <property type="entry name" value="PKS_DH"/>
    <property type="match status" value="2"/>
</dbReference>
<organism evidence="13 14">
    <name type="scientific">Actinacidiphila epipremni</name>
    <dbReference type="NCBI Taxonomy" id="2053013"/>
    <lineage>
        <taxon>Bacteria</taxon>
        <taxon>Bacillati</taxon>
        <taxon>Actinomycetota</taxon>
        <taxon>Actinomycetes</taxon>
        <taxon>Kitasatosporales</taxon>
        <taxon>Streptomycetaceae</taxon>
        <taxon>Actinacidiphila</taxon>
    </lineage>
</organism>
<dbReference type="SUPFAM" id="SSF52151">
    <property type="entry name" value="FabD/lysophospholipase-like"/>
    <property type="match status" value="2"/>
</dbReference>
<comment type="pathway">
    <text evidence="1">Antibiotic biosynthesis.</text>
</comment>
<dbReference type="Gene3D" id="3.40.366.10">
    <property type="entry name" value="Malonyl-Coenzyme A Acyl Carrier Protein, domain 2"/>
    <property type="match status" value="2"/>
</dbReference>
<evidence type="ECO:0000256" key="5">
    <source>
        <dbReference type="ARBA" id="ARBA00023194"/>
    </source>
</evidence>
<feature type="domain" description="Ketosynthase family 3 (KS3)" evidence="11">
    <location>
        <begin position="122"/>
        <end position="548"/>
    </location>
</feature>
<evidence type="ECO:0000256" key="1">
    <source>
        <dbReference type="ARBA" id="ARBA00004792"/>
    </source>
</evidence>
<feature type="active site" description="Proton donor; for dehydratase activity" evidence="8">
    <location>
        <position position="1270"/>
    </location>
</feature>
<dbReference type="Pfam" id="PF02801">
    <property type="entry name" value="Ketoacyl-synt_C"/>
    <property type="match status" value="2"/>
</dbReference>
<dbReference type="Proteomes" id="UP000734511">
    <property type="component" value="Unassembled WGS sequence"/>
</dbReference>
<evidence type="ECO:0000256" key="6">
    <source>
        <dbReference type="ARBA" id="ARBA00023268"/>
    </source>
</evidence>
<dbReference type="Pfam" id="PF14765">
    <property type="entry name" value="PS-DH"/>
    <property type="match status" value="2"/>
</dbReference>
<dbReference type="InterPro" id="IPR009081">
    <property type="entry name" value="PP-bd_ACP"/>
</dbReference>
<keyword evidence="2" id="KW-0596">Phosphopantetheine</keyword>
<feature type="domain" description="Carrier" evidence="10">
    <location>
        <begin position="1782"/>
        <end position="1857"/>
    </location>
</feature>
<dbReference type="SUPFAM" id="SSF53901">
    <property type="entry name" value="Thiolase-like"/>
    <property type="match status" value="2"/>
</dbReference>
<dbReference type="Gene3D" id="3.10.129.110">
    <property type="entry name" value="Polyketide synthase dehydratase"/>
    <property type="match status" value="2"/>
</dbReference>
<dbReference type="SMART" id="SM01294">
    <property type="entry name" value="PKS_PP_betabranch"/>
    <property type="match status" value="3"/>
</dbReference>
<evidence type="ECO:0000259" key="10">
    <source>
        <dbReference type="PROSITE" id="PS50075"/>
    </source>
</evidence>
<evidence type="ECO:0000259" key="12">
    <source>
        <dbReference type="PROSITE" id="PS52019"/>
    </source>
</evidence>
<dbReference type="SMART" id="SM00825">
    <property type="entry name" value="PKS_KS"/>
    <property type="match status" value="2"/>
</dbReference>
<dbReference type="SMART" id="SM00822">
    <property type="entry name" value="PKS_KR"/>
    <property type="match status" value="2"/>
</dbReference>
<dbReference type="InterPro" id="IPR042104">
    <property type="entry name" value="PKS_dehydratase_sf"/>
</dbReference>
<evidence type="ECO:0000256" key="8">
    <source>
        <dbReference type="PROSITE-ProRule" id="PRU01363"/>
    </source>
</evidence>
<dbReference type="InterPro" id="IPR014030">
    <property type="entry name" value="Ketoacyl_synth_N"/>
</dbReference>
<dbReference type="SUPFAM" id="SSF47336">
    <property type="entry name" value="ACP-like"/>
    <property type="match status" value="3"/>
</dbReference>
<dbReference type="InterPro" id="IPR016039">
    <property type="entry name" value="Thiolase-like"/>
</dbReference>
<feature type="domain" description="Carrier" evidence="10">
    <location>
        <begin position="14"/>
        <end position="102"/>
    </location>
</feature>
<evidence type="ECO:0000313" key="13">
    <source>
        <dbReference type="EMBL" id="NJP44359.1"/>
    </source>
</evidence>
<dbReference type="CDD" id="cd00833">
    <property type="entry name" value="PKS"/>
    <property type="match status" value="2"/>
</dbReference>
<dbReference type="PANTHER" id="PTHR43775">
    <property type="entry name" value="FATTY ACID SYNTHASE"/>
    <property type="match status" value="1"/>
</dbReference>
<gene>
    <name evidence="13" type="ORF">HCN08_13250</name>
</gene>
<evidence type="ECO:0000259" key="11">
    <source>
        <dbReference type="PROSITE" id="PS52004"/>
    </source>
</evidence>
<feature type="active site" description="Proton acceptor; for dehydratase activity" evidence="8">
    <location>
        <position position="2801"/>
    </location>
</feature>
<dbReference type="InterPro" id="IPR020806">
    <property type="entry name" value="PKS_PP-bd"/>
</dbReference>
<dbReference type="InterPro" id="IPR001227">
    <property type="entry name" value="Ac_transferase_dom_sf"/>
</dbReference>
<dbReference type="InterPro" id="IPR032821">
    <property type="entry name" value="PKS_assoc"/>
</dbReference>
<feature type="domain" description="Carrier" evidence="10">
    <location>
        <begin position="3471"/>
        <end position="3546"/>
    </location>
</feature>
<evidence type="ECO:0000313" key="14">
    <source>
        <dbReference type="Proteomes" id="UP000734511"/>
    </source>
</evidence>
<keyword evidence="3" id="KW-0597">Phosphoprotein</keyword>
<feature type="domain" description="PKS/mFAS DH" evidence="12">
    <location>
        <begin position="2769"/>
        <end position="3044"/>
    </location>
</feature>
<keyword evidence="7" id="KW-0012">Acyltransferase</keyword>
<protein>
    <submittedName>
        <fullName evidence="13">SDR family NAD(P)-dependent oxidoreductase</fullName>
    </submittedName>
</protein>
<dbReference type="PROSITE" id="PS00606">
    <property type="entry name" value="KS3_1"/>
    <property type="match status" value="2"/>
</dbReference>
<reference evidence="13 14" key="1">
    <citation type="submission" date="2020-03" db="EMBL/GenBank/DDBJ databases">
        <title>WGS of actinomycetes isolated from Thailand.</title>
        <authorList>
            <person name="Thawai C."/>
        </authorList>
    </citation>
    <scope>NUCLEOTIDE SEQUENCE [LARGE SCALE GENOMIC DNA]</scope>
    <source>
        <strain evidence="13 14">PRB2-1</strain>
    </source>
</reference>
<dbReference type="InterPro" id="IPR049552">
    <property type="entry name" value="PKS_DH_N"/>
</dbReference>
<dbReference type="CDD" id="cd08956">
    <property type="entry name" value="KR_3_FAS_SDR_x"/>
    <property type="match status" value="2"/>
</dbReference>
<dbReference type="EMBL" id="JAATEJ010000008">
    <property type="protein sequence ID" value="NJP44359.1"/>
    <property type="molecule type" value="Genomic_DNA"/>
</dbReference>
<feature type="domain" description="Ketosynthase family 3 (KS3)" evidence="11">
    <location>
        <begin position="1877"/>
        <end position="2303"/>
    </location>
</feature>
<dbReference type="Pfam" id="PF00698">
    <property type="entry name" value="Acyl_transf_1"/>
    <property type="match status" value="2"/>
</dbReference>
<dbReference type="Pfam" id="PF00550">
    <property type="entry name" value="PP-binding"/>
    <property type="match status" value="3"/>
</dbReference>
<feature type="region of interest" description="N-terminal hotdog fold" evidence="8">
    <location>
        <begin position="1075"/>
        <end position="1197"/>
    </location>
</feature>
<feature type="region of interest" description="C-terminal hotdog fold" evidence="8">
    <location>
        <begin position="1210"/>
        <end position="1348"/>
    </location>
</feature>
<evidence type="ECO:0000256" key="7">
    <source>
        <dbReference type="ARBA" id="ARBA00023315"/>
    </source>
</evidence>
<dbReference type="Gene3D" id="3.40.50.720">
    <property type="entry name" value="NAD(P)-binding Rossmann-like Domain"/>
    <property type="match status" value="2"/>
</dbReference>
<dbReference type="InterPro" id="IPR049551">
    <property type="entry name" value="PKS_DH_C"/>
</dbReference>
<dbReference type="SMART" id="SM00823">
    <property type="entry name" value="PKS_PP"/>
    <property type="match status" value="3"/>
</dbReference>
<feature type="compositionally biased region" description="Low complexity" evidence="9">
    <location>
        <begin position="549"/>
        <end position="602"/>
    </location>
</feature>
<evidence type="ECO:0000256" key="9">
    <source>
        <dbReference type="SAM" id="MobiDB-lite"/>
    </source>
</evidence>
<name>A0ABX0ZKH1_9ACTN</name>
<dbReference type="Gene3D" id="1.10.1200.10">
    <property type="entry name" value="ACP-like"/>
    <property type="match status" value="3"/>
</dbReference>
<dbReference type="InterPro" id="IPR050091">
    <property type="entry name" value="PKS_NRPS_Biosynth_Enz"/>
</dbReference>
<dbReference type="InterPro" id="IPR014031">
    <property type="entry name" value="Ketoacyl_synth_C"/>
</dbReference>
<feature type="domain" description="PKS/mFAS DH" evidence="12">
    <location>
        <begin position="1075"/>
        <end position="1348"/>
    </location>
</feature>
<accession>A0ABX0ZKH1</accession>
<dbReference type="Pfam" id="PF21089">
    <property type="entry name" value="PKS_DH_N"/>
    <property type="match status" value="2"/>
</dbReference>
<dbReference type="InterPro" id="IPR036736">
    <property type="entry name" value="ACP-like_sf"/>
</dbReference>
<dbReference type="Pfam" id="PF00109">
    <property type="entry name" value="ketoacyl-synt"/>
    <property type="match status" value="2"/>
</dbReference>
<keyword evidence="4" id="KW-0808">Transferase</keyword>
<keyword evidence="6" id="KW-0511">Multifunctional enzyme</keyword>
<proteinExistence type="predicted"/>
<dbReference type="SUPFAM" id="SSF55048">
    <property type="entry name" value="Probable ACP-binding domain of malonyl-CoA ACP transacylase"/>
    <property type="match status" value="2"/>
</dbReference>
<dbReference type="InterPro" id="IPR020807">
    <property type="entry name" value="PKS_DH"/>
</dbReference>
<dbReference type="InterPro" id="IPR057326">
    <property type="entry name" value="KR_dom"/>
</dbReference>
<dbReference type="Gene3D" id="3.30.70.3290">
    <property type="match status" value="2"/>
</dbReference>
<dbReference type="InterPro" id="IPR014043">
    <property type="entry name" value="Acyl_transferase_dom"/>
</dbReference>
<dbReference type="InterPro" id="IPR020841">
    <property type="entry name" value="PKS_Beta-ketoAc_synthase_dom"/>
</dbReference>
<dbReference type="PROSITE" id="PS50075">
    <property type="entry name" value="CARRIER"/>
    <property type="match status" value="3"/>
</dbReference>
<dbReference type="PROSITE" id="PS52004">
    <property type="entry name" value="KS3_2"/>
    <property type="match status" value="2"/>
</dbReference>
<dbReference type="InterPro" id="IPR036291">
    <property type="entry name" value="NAD(P)-bd_dom_sf"/>
</dbReference>
<comment type="caution">
    <text evidence="13">The sequence shown here is derived from an EMBL/GenBank/DDBJ whole genome shotgun (WGS) entry which is preliminary data.</text>
</comment>
<keyword evidence="14" id="KW-1185">Reference proteome</keyword>